<name>A0A067PBD6_9AGAM</name>
<organism evidence="2 3">
    <name type="scientific">Jaapia argillacea MUCL 33604</name>
    <dbReference type="NCBI Taxonomy" id="933084"/>
    <lineage>
        <taxon>Eukaryota</taxon>
        <taxon>Fungi</taxon>
        <taxon>Dikarya</taxon>
        <taxon>Basidiomycota</taxon>
        <taxon>Agaricomycotina</taxon>
        <taxon>Agaricomycetes</taxon>
        <taxon>Agaricomycetidae</taxon>
        <taxon>Jaapiales</taxon>
        <taxon>Jaapiaceae</taxon>
        <taxon>Jaapia</taxon>
    </lineage>
</organism>
<feature type="region of interest" description="Disordered" evidence="1">
    <location>
        <begin position="1"/>
        <end position="48"/>
    </location>
</feature>
<gene>
    <name evidence="2" type="ORF">JAAARDRAFT_211283</name>
</gene>
<evidence type="ECO:0000313" key="2">
    <source>
        <dbReference type="EMBL" id="KDQ51145.1"/>
    </source>
</evidence>
<dbReference type="InParanoid" id="A0A067PBD6"/>
<accession>A0A067PBD6</accession>
<evidence type="ECO:0000256" key="1">
    <source>
        <dbReference type="SAM" id="MobiDB-lite"/>
    </source>
</evidence>
<dbReference type="HOGENOM" id="CLU_1277777_0_0_1"/>
<evidence type="ECO:0000313" key="3">
    <source>
        <dbReference type="Proteomes" id="UP000027265"/>
    </source>
</evidence>
<keyword evidence="3" id="KW-1185">Reference proteome</keyword>
<dbReference type="Proteomes" id="UP000027265">
    <property type="component" value="Unassembled WGS sequence"/>
</dbReference>
<reference evidence="3" key="1">
    <citation type="journal article" date="2014" name="Proc. Natl. Acad. Sci. U.S.A.">
        <title>Extensive sampling of basidiomycete genomes demonstrates inadequacy of the white-rot/brown-rot paradigm for wood decay fungi.</title>
        <authorList>
            <person name="Riley R."/>
            <person name="Salamov A.A."/>
            <person name="Brown D.W."/>
            <person name="Nagy L.G."/>
            <person name="Floudas D."/>
            <person name="Held B.W."/>
            <person name="Levasseur A."/>
            <person name="Lombard V."/>
            <person name="Morin E."/>
            <person name="Otillar R."/>
            <person name="Lindquist E.A."/>
            <person name="Sun H."/>
            <person name="LaButti K.M."/>
            <person name="Schmutz J."/>
            <person name="Jabbour D."/>
            <person name="Luo H."/>
            <person name="Baker S.E."/>
            <person name="Pisabarro A.G."/>
            <person name="Walton J.D."/>
            <person name="Blanchette R.A."/>
            <person name="Henrissat B."/>
            <person name="Martin F."/>
            <person name="Cullen D."/>
            <person name="Hibbett D.S."/>
            <person name="Grigoriev I.V."/>
        </authorList>
    </citation>
    <scope>NUCLEOTIDE SEQUENCE [LARGE SCALE GENOMIC DNA]</scope>
    <source>
        <strain evidence="3">MUCL 33604</strain>
    </source>
</reference>
<feature type="compositionally biased region" description="Acidic residues" evidence="1">
    <location>
        <begin position="13"/>
        <end position="24"/>
    </location>
</feature>
<dbReference type="AlphaFoldDB" id="A0A067PBD6"/>
<proteinExistence type="predicted"/>
<sequence length="216" mass="24025">MLIRRPRSKTPDEVDDEANVEDDDAISHDGDSDQDSESNSGSDSASEDILPDPCVYLTWAGGLHDLLHGTGDQLLLHDKPGLLKGHQLLQDADDADDDPYYDWSEGMNVHSITVDPCPTLSNTEGGKELARMFDKAREGAIKALTKGKGKSEVEEPLWWEVTVWRSEPPKDLPCLQFDSFSRFFPSLPYWITGFQVADEEGYDAIEALGQFLGPER</sequence>
<protein>
    <submittedName>
        <fullName evidence="2">Uncharacterized protein</fullName>
    </submittedName>
</protein>
<dbReference type="EMBL" id="KL197751">
    <property type="protein sequence ID" value="KDQ51145.1"/>
    <property type="molecule type" value="Genomic_DNA"/>
</dbReference>